<dbReference type="AlphaFoldDB" id="A0A067RAP3"/>
<feature type="repeat" description="ANK" evidence="11">
    <location>
        <begin position="105"/>
        <end position="126"/>
    </location>
</feature>
<evidence type="ECO:0000256" key="1">
    <source>
        <dbReference type="ARBA" id="ARBA00004141"/>
    </source>
</evidence>
<dbReference type="InterPro" id="IPR052076">
    <property type="entry name" value="TRP_cation_channel"/>
</dbReference>
<keyword evidence="4 13" id="KW-0812">Transmembrane</keyword>
<evidence type="ECO:0000256" key="2">
    <source>
        <dbReference type="ARBA" id="ARBA00022448"/>
    </source>
</evidence>
<dbReference type="InterPro" id="IPR002110">
    <property type="entry name" value="Ankyrin_rpt"/>
</dbReference>
<comment type="subcellular location">
    <subcellularLocation>
        <location evidence="1">Membrane</location>
        <topology evidence="1">Multi-pass membrane protein</topology>
    </subcellularLocation>
</comment>
<evidence type="ECO:0000256" key="13">
    <source>
        <dbReference type="SAM" id="Phobius"/>
    </source>
</evidence>
<feature type="transmembrane region" description="Helical" evidence="13">
    <location>
        <begin position="913"/>
        <end position="935"/>
    </location>
</feature>
<evidence type="ECO:0000313" key="15">
    <source>
        <dbReference type="EMBL" id="KDR19828.1"/>
    </source>
</evidence>
<reference evidence="15 16" key="1">
    <citation type="journal article" date="2014" name="Nat. Commun.">
        <title>Molecular traces of alternative social organization in a termite genome.</title>
        <authorList>
            <person name="Terrapon N."/>
            <person name="Li C."/>
            <person name="Robertson H.M."/>
            <person name="Ji L."/>
            <person name="Meng X."/>
            <person name="Booth W."/>
            <person name="Chen Z."/>
            <person name="Childers C.P."/>
            <person name="Glastad K.M."/>
            <person name="Gokhale K."/>
            <person name="Gowin J."/>
            <person name="Gronenberg W."/>
            <person name="Hermansen R.A."/>
            <person name="Hu H."/>
            <person name="Hunt B.G."/>
            <person name="Huylmans A.K."/>
            <person name="Khalil S.M."/>
            <person name="Mitchell R.D."/>
            <person name="Munoz-Torres M.C."/>
            <person name="Mustard J.A."/>
            <person name="Pan H."/>
            <person name="Reese J.T."/>
            <person name="Scharf M.E."/>
            <person name="Sun F."/>
            <person name="Vogel H."/>
            <person name="Xiao J."/>
            <person name="Yang W."/>
            <person name="Yang Z."/>
            <person name="Yang Z."/>
            <person name="Zhou J."/>
            <person name="Zhu J."/>
            <person name="Brent C.S."/>
            <person name="Elsik C.G."/>
            <person name="Goodisman M.A."/>
            <person name="Liberles D.A."/>
            <person name="Roe R.M."/>
            <person name="Vargo E.L."/>
            <person name="Vilcinskas A."/>
            <person name="Wang J."/>
            <person name="Bornberg-Bauer E."/>
            <person name="Korb J."/>
            <person name="Zhang G."/>
            <person name="Liebig J."/>
        </authorList>
    </citation>
    <scope>NUCLEOTIDE SEQUENCE [LARGE SCALE GENOMIC DNA]</scope>
    <source>
        <tissue evidence="15">Whole organism</tissue>
    </source>
</reference>
<feature type="repeat" description="ANK" evidence="11">
    <location>
        <begin position="140"/>
        <end position="161"/>
    </location>
</feature>
<evidence type="ECO:0000256" key="7">
    <source>
        <dbReference type="ARBA" id="ARBA00023043"/>
    </source>
</evidence>
<evidence type="ECO:0000256" key="5">
    <source>
        <dbReference type="ARBA" id="ARBA00022737"/>
    </source>
</evidence>
<feature type="transmembrane region" description="Helical" evidence="13">
    <location>
        <begin position="786"/>
        <end position="804"/>
    </location>
</feature>
<keyword evidence="5" id="KW-0677">Repeat</keyword>
<feature type="repeat" description="ANK" evidence="11">
    <location>
        <begin position="71"/>
        <end position="104"/>
    </location>
</feature>
<feature type="region of interest" description="Disordered" evidence="12">
    <location>
        <begin position="1"/>
        <end position="25"/>
    </location>
</feature>
<gene>
    <name evidence="15" type="ORF">L798_05894</name>
</gene>
<feature type="repeat" description="ANK" evidence="11">
    <location>
        <begin position="472"/>
        <end position="499"/>
    </location>
</feature>
<keyword evidence="6 13" id="KW-1133">Transmembrane helix</keyword>
<accession>A0A067RAP3</accession>
<dbReference type="PROSITE" id="PS50297">
    <property type="entry name" value="ANK_REP_REGION"/>
    <property type="match status" value="5"/>
</dbReference>
<dbReference type="PANTHER" id="PTHR47143:SF4">
    <property type="entry name" value="TRANSIENT RECEPTOR POTENTIAL CATION CHANNEL PROTEIN PAINLESS"/>
    <property type="match status" value="1"/>
</dbReference>
<evidence type="ECO:0000256" key="8">
    <source>
        <dbReference type="ARBA" id="ARBA00023065"/>
    </source>
</evidence>
<dbReference type="PANTHER" id="PTHR47143">
    <property type="entry name" value="TRANSIENT RECEPTOR POTENTIAL CATION CHANNEL PROTEIN PAINLESS"/>
    <property type="match status" value="1"/>
</dbReference>
<feature type="compositionally biased region" description="Basic and acidic residues" evidence="12">
    <location>
        <begin position="16"/>
        <end position="25"/>
    </location>
</feature>
<dbReference type="eggNOG" id="KOG0510">
    <property type="taxonomic scope" value="Eukaryota"/>
</dbReference>
<dbReference type="Proteomes" id="UP000027135">
    <property type="component" value="Unassembled WGS sequence"/>
</dbReference>
<keyword evidence="7 11" id="KW-0040">ANK repeat</keyword>
<keyword evidence="9 13" id="KW-0472">Membrane</keyword>
<evidence type="ECO:0000256" key="3">
    <source>
        <dbReference type="ARBA" id="ARBA00022606"/>
    </source>
</evidence>
<keyword evidence="15" id="KW-0675">Receptor</keyword>
<protein>
    <submittedName>
        <fullName evidence="15">Transient receptor potential cation channel subfamily A member 1</fullName>
    </submittedName>
</protein>
<feature type="domain" description="Ion transport" evidence="14">
    <location>
        <begin position="759"/>
        <end position="945"/>
    </location>
</feature>
<dbReference type="InParanoid" id="A0A067RAP3"/>
<keyword evidence="3" id="KW-0716">Sensory transduction</keyword>
<dbReference type="eggNOG" id="KOG4177">
    <property type="taxonomic scope" value="Eukaryota"/>
</dbReference>
<proteinExistence type="predicted"/>
<dbReference type="Gene3D" id="1.25.40.20">
    <property type="entry name" value="Ankyrin repeat-containing domain"/>
    <property type="match status" value="2"/>
</dbReference>
<dbReference type="InterPro" id="IPR005821">
    <property type="entry name" value="Ion_trans_dom"/>
</dbReference>
<feature type="transmembrane region" description="Helical" evidence="13">
    <location>
        <begin position="752"/>
        <end position="774"/>
    </location>
</feature>
<evidence type="ECO:0000256" key="10">
    <source>
        <dbReference type="ARBA" id="ARBA00023303"/>
    </source>
</evidence>
<dbReference type="Pfam" id="PF00520">
    <property type="entry name" value="Ion_trans"/>
    <property type="match status" value="1"/>
</dbReference>
<dbReference type="SMART" id="SM00248">
    <property type="entry name" value="ANK"/>
    <property type="match status" value="10"/>
</dbReference>
<feature type="repeat" description="ANK" evidence="11">
    <location>
        <begin position="439"/>
        <end position="471"/>
    </location>
</feature>
<evidence type="ECO:0000256" key="12">
    <source>
        <dbReference type="SAM" id="MobiDB-lite"/>
    </source>
</evidence>
<evidence type="ECO:0000256" key="9">
    <source>
        <dbReference type="ARBA" id="ARBA00023136"/>
    </source>
</evidence>
<dbReference type="SUPFAM" id="SSF48403">
    <property type="entry name" value="Ankyrin repeat"/>
    <property type="match status" value="2"/>
</dbReference>
<dbReference type="InterPro" id="IPR036770">
    <property type="entry name" value="Ankyrin_rpt-contain_sf"/>
</dbReference>
<evidence type="ECO:0000256" key="6">
    <source>
        <dbReference type="ARBA" id="ARBA00022989"/>
    </source>
</evidence>
<feature type="compositionally biased region" description="Polar residues" evidence="12">
    <location>
        <begin position="704"/>
        <end position="722"/>
    </location>
</feature>
<keyword evidence="16" id="KW-1185">Reference proteome</keyword>
<evidence type="ECO:0000313" key="16">
    <source>
        <dbReference type="Proteomes" id="UP000027135"/>
    </source>
</evidence>
<feature type="region of interest" description="Disordered" evidence="12">
    <location>
        <begin position="698"/>
        <end position="744"/>
    </location>
</feature>
<dbReference type="OrthoDB" id="2157354at2759"/>
<dbReference type="EMBL" id="KK852631">
    <property type="protein sequence ID" value="KDR19828.1"/>
    <property type="molecule type" value="Genomic_DNA"/>
</dbReference>
<keyword evidence="2" id="KW-0813">Transport</keyword>
<dbReference type="Pfam" id="PF12796">
    <property type="entry name" value="Ank_2"/>
    <property type="match status" value="3"/>
</dbReference>
<name>A0A067RAP3_ZOONE</name>
<sequence>MVPPSKHVRISINDAPHSEQDDSSVKRISLLSNSSRKRKDGPCTPEAVPLSVFAEDPLLWPDAETRSEASFGCTSLHIAATEGNDDTVKALLMSARTDVNAVDGDGWASLHMAVRCGHLHVVRTLIADLRVNVNAGGGYIGCTPLHLAAMGGHHEVLKILLAHSRINVNTMDKNGSTALHILTKESCKRHGVDKRYLHCIISLMEKSDLKVNKPDMYGHTALSHAVKNGSKETVRTILQHHGRHRLNLDTSGADEMKTVRETISALFPEFKTILPPPLLEDLNSPNPQTRLLAAIQHGCLDIFHDILQKTSVNIEYWYDEPYYCTCLELACTLEGRHRFVQILVDAGANVNTVNPVSDVPLLHMAAKRGNMEQLNVLLNTERMDLNIKDCCQRTVLHCLARLNVPNQEEVQGLQQTLMLMLEGDFSTCRMIDLDAMDEWGNTALHVAARYGSSDVVDILLRNGADINVMDGSGETALHIAARDGNQDTVVVLMKHGADLMFTKFRNPPLSQIDRVTLRRFFDECLETNDKTPQHQDFRLTFNYNFLAPKNNCRDKKQDVEMPLLLYMSQDKRLRHMLKHPVITSFLYLKWNYARSFFYINLLFYIIFLCFLTTHVILTDYSERISCDNKESTCKDNQTADVTYNLSRSNVIPCTEICTSVSECVNKTRPNELENDQVNWNPATEIGIFENATVYPGINGEENDTTPSNASAIDNSTDNSVGTESADKTGARLRPQPGTGTQSKNVEETTLELGIRLGLTVLVTIFALRELMQFLSVTKQYLRRTSTLLRVAIIILTVVLCVRQFDRVVKHHCASIAVLLSWFEFLLRIGCIPDCSVLMQMLQTVSLTFVKFMSFYSPLIIAFSLCVYTMLRRSCAQLFYQNVWMTIMKSMLMLNGEYEASAMEFDLLPVTSHVILVLFILLIGVILLNLLSGLAVSDTQAIKNDAETLSLIARVRLISNIENLVCGAFHSKWIFPRFITILTPNLCSVFRCFPDKQVHVFPNRTKGNIYLDENEPRMNTAMPRNIVNGALKQISKRNASPSRGNENVQGTVLRGWGGENGFLVSKRMKDLYEQQEMLTAKVRELKELYDYKMARVEKEFNIAVAGVVSEVGVKFDLLSASQEKIGKELADERAYARGLLCGSQNIVQEEMLKQSNQILQLERKFSLLEETVKHTGDTVDQIFSFLVSQQRKT</sequence>
<feature type="transmembrane region" description="Helical" evidence="13">
    <location>
        <begin position="852"/>
        <end position="870"/>
    </location>
</feature>
<organism evidence="15 16">
    <name type="scientific">Zootermopsis nevadensis</name>
    <name type="common">Dampwood termite</name>
    <dbReference type="NCBI Taxonomy" id="136037"/>
    <lineage>
        <taxon>Eukaryota</taxon>
        <taxon>Metazoa</taxon>
        <taxon>Ecdysozoa</taxon>
        <taxon>Arthropoda</taxon>
        <taxon>Hexapoda</taxon>
        <taxon>Insecta</taxon>
        <taxon>Pterygota</taxon>
        <taxon>Neoptera</taxon>
        <taxon>Polyneoptera</taxon>
        <taxon>Dictyoptera</taxon>
        <taxon>Blattodea</taxon>
        <taxon>Blattoidea</taxon>
        <taxon>Termitoidae</taxon>
        <taxon>Termopsidae</taxon>
        <taxon>Zootermopsis</taxon>
    </lineage>
</organism>
<keyword evidence="10" id="KW-0407">Ion channel</keyword>
<dbReference type="GO" id="GO:0005216">
    <property type="term" value="F:monoatomic ion channel activity"/>
    <property type="evidence" value="ECO:0007669"/>
    <property type="project" value="InterPro"/>
</dbReference>
<feature type="transmembrane region" description="Helical" evidence="13">
    <location>
        <begin position="596"/>
        <end position="617"/>
    </location>
</feature>
<keyword evidence="8" id="KW-0406">Ion transport</keyword>
<evidence type="ECO:0000256" key="11">
    <source>
        <dbReference type="PROSITE-ProRule" id="PRU00023"/>
    </source>
</evidence>
<evidence type="ECO:0000259" key="14">
    <source>
        <dbReference type="Pfam" id="PF00520"/>
    </source>
</evidence>
<evidence type="ECO:0000256" key="4">
    <source>
        <dbReference type="ARBA" id="ARBA00022692"/>
    </source>
</evidence>
<dbReference type="PROSITE" id="PS50088">
    <property type="entry name" value="ANK_REPEAT"/>
    <property type="match status" value="5"/>
</dbReference>
<dbReference type="GO" id="GO:0034703">
    <property type="term" value="C:cation channel complex"/>
    <property type="evidence" value="ECO:0007669"/>
    <property type="project" value="UniProtKB-ARBA"/>
</dbReference>
<dbReference type="PRINTS" id="PR01415">
    <property type="entry name" value="ANKYRIN"/>
</dbReference>